<name>A0A0C3A5Y9_SERVB</name>
<dbReference type="AlphaFoldDB" id="A0A0C3A5Y9"/>
<dbReference type="EMBL" id="KN824479">
    <property type="protein sequence ID" value="KIM20085.1"/>
    <property type="molecule type" value="Genomic_DNA"/>
</dbReference>
<dbReference type="Proteomes" id="UP000054097">
    <property type="component" value="Unassembled WGS sequence"/>
</dbReference>
<protein>
    <submittedName>
        <fullName evidence="1">Uncharacterized protein</fullName>
    </submittedName>
</protein>
<organism evidence="1 2">
    <name type="scientific">Serendipita vermifera MAFF 305830</name>
    <dbReference type="NCBI Taxonomy" id="933852"/>
    <lineage>
        <taxon>Eukaryota</taxon>
        <taxon>Fungi</taxon>
        <taxon>Dikarya</taxon>
        <taxon>Basidiomycota</taxon>
        <taxon>Agaricomycotina</taxon>
        <taxon>Agaricomycetes</taxon>
        <taxon>Sebacinales</taxon>
        <taxon>Serendipitaceae</taxon>
        <taxon>Serendipita</taxon>
    </lineage>
</organism>
<sequence length="97" mass="11435">MYHLLRRRVPVARGPIMALLGSIVSYEQEHQGTGIMAHFYLTANHRTRALVRDIWRKWDFGRDRAFPSGVERVWDDTHKQTKIIWKKSGKRFSKTGL</sequence>
<proteinExistence type="predicted"/>
<gene>
    <name evidence="1" type="ORF">M408DRAFT_161702</name>
</gene>
<evidence type="ECO:0000313" key="1">
    <source>
        <dbReference type="EMBL" id="KIM20085.1"/>
    </source>
</evidence>
<reference evidence="2" key="2">
    <citation type="submission" date="2015-01" db="EMBL/GenBank/DDBJ databases">
        <title>Evolutionary Origins and Diversification of the Mycorrhizal Mutualists.</title>
        <authorList>
            <consortium name="DOE Joint Genome Institute"/>
            <consortium name="Mycorrhizal Genomics Consortium"/>
            <person name="Kohler A."/>
            <person name="Kuo A."/>
            <person name="Nagy L.G."/>
            <person name="Floudas D."/>
            <person name="Copeland A."/>
            <person name="Barry K.W."/>
            <person name="Cichocki N."/>
            <person name="Veneault-Fourrey C."/>
            <person name="LaButti K."/>
            <person name="Lindquist E.A."/>
            <person name="Lipzen A."/>
            <person name="Lundell T."/>
            <person name="Morin E."/>
            <person name="Murat C."/>
            <person name="Riley R."/>
            <person name="Ohm R."/>
            <person name="Sun H."/>
            <person name="Tunlid A."/>
            <person name="Henrissat B."/>
            <person name="Grigoriev I.V."/>
            <person name="Hibbett D.S."/>
            <person name="Martin F."/>
        </authorList>
    </citation>
    <scope>NUCLEOTIDE SEQUENCE [LARGE SCALE GENOMIC DNA]</scope>
    <source>
        <strain evidence="2">MAFF 305830</strain>
    </source>
</reference>
<keyword evidence="2" id="KW-1185">Reference proteome</keyword>
<dbReference type="HOGENOM" id="CLU_180974_0_0_1"/>
<reference evidence="1 2" key="1">
    <citation type="submission" date="2014-04" db="EMBL/GenBank/DDBJ databases">
        <authorList>
            <consortium name="DOE Joint Genome Institute"/>
            <person name="Kuo A."/>
            <person name="Zuccaro A."/>
            <person name="Kohler A."/>
            <person name="Nagy L.G."/>
            <person name="Floudas D."/>
            <person name="Copeland A."/>
            <person name="Barry K.W."/>
            <person name="Cichocki N."/>
            <person name="Veneault-Fourrey C."/>
            <person name="LaButti K."/>
            <person name="Lindquist E.A."/>
            <person name="Lipzen A."/>
            <person name="Lundell T."/>
            <person name="Morin E."/>
            <person name="Murat C."/>
            <person name="Sun H."/>
            <person name="Tunlid A."/>
            <person name="Henrissat B."/>
            <person name="Grigoriev I.V."/>
            <person name="Hibbett D.S."/>
            <person name="Martin F."/>
            <person name="Nordberg H.P."/>
            <person name="Cantor M.N."/>
            <person name="Hua S.X."/>
        </authorList>
    </citation>
    <scope>NUCLEOTIDE SEQUENCE [LARGE SCALE GENOMIC DNA]</scope>
    <source>
        <strain evidence="1 2">MAFF 305830</strain>
    </source>
</reference>
<evidence type="ECO:0000313" key="2">
    <source>
        <dbReference type="Proteomes" id="UP000054097"/>
    </source>
</evidence>
<accession>A0A0C3A5Y9</accession>